<evidence type="ECO:0000256" key="5">
    <source>
        <dbReference type="ARBA" id="ARBA00023175"/>
    </source>
</evidence>
<name>A0A067QGN9_ZOONE</name>
<comment type="caution">
    <text evidence="7">Lacks conserved residue(s) required for the propagation of feature annotation.</text>
</comment>
<dbReference type="SUPFAM" id="SSF52540">
    <property type="entry name" value="P-loop containing nucleoside triphosphate hydrolases"/>
    <property type="match status" value="1"/>
</dbReference>
<proteinExistence type="inferred from homology"/>
<keyword evidence="10" id="KW-1185">Reference proteome</keyword>
<dbReference type="InterPro" id="IPR001752">
    <property type="entry name" value="Kinesin_motor_dom"/>
</dbReference>
<keyword evidence="6" id="KW-0206">Cytoskeleton</keyword>
<evidence type="ECO:0000256" key="7">
    <source>
        <dbReference type="PROSITE-ProRule" id="PRU00283"/>
    </source>
</evidence>
<keyword evidence="3" id="KW-0547">Nucleotide-binding</keyword>
<feature type="domain" description="Kinesin motor" evidence="8">
    <location>
        <begin position="1"/>
        <end position="137"/>
    </location>
</feature>
<dbReference type="eggNOG" id="KOG0243">
    <property type="taxonomic scope" value="Eukaryota"/>
</dbReference>
<dbReference type="GO" id="GO:0090307">
    <property type="term" value="P:mitotic spindle assembly"/>
    <property type="evidence" value="ECO:0007669"/>
    <property type="project" value="TreeGrafter"/>
</dbReference>
<evidence type="ECO:0000259" key="8">
    <source>
        <dbReference type="PROSITE" id="PS50067"/>
    </source>
</evidence>
<keyword evidence="4" id="KW-0067">ATP-binding</keyword>
<dbReference type="AlphaFoldDB" id="A0A067QGN9"/>
<dbReference type="GO" id="GO:0005876">
    <property type="term" value="C:spindle microtubule"/>
    <property type="evidence" value="ECO:0007669"/>
    <property type="project" value="TreeGrafter"/>
</dbReference>
<dbReference type="InterPro" id="IPR036961">
    <property type="entry name" value="Kinesin_motor_dom_sf"/>
</dbReference>
<evidence type="ECO:0000313" key="9">
    <source>
        <dbReference type="EMBL" id="KDR07486.1"/>
    </source>
</evidence>
<evidence type="ECO:0000256" key="6">
    <source>
        <dbReference type="ARBA" id="ARBA00023212"/>
    </source>
</evidence>
<dbReference type="GO" id="GO:0072686">
    <property type="term" value="C:mitotic spindle"/>
    <property type="evidence" value="ECO:0007669"/>
    <property type="project" value="TreeGrafter"/>
</dbReference>
<reference evidence="9 10" key="1">
    <citation type="journal article" date="2014" name="Nat. Commun.">
        <title>Molecular traces of alternative social organization in a termite genome.</title>
        <authorList>
            <person name="Terrapon N."/>
            <person name="Li C."/>
            <person name="Robertson H.M."/>
            <person name="Ji L."/>
            <person name="Meng X."/>
            <person name="Booth W."/>
            <person name="Chen Z."/>
            <person name="Childers C.P."/>
            <person name="Glastad K.M."/>
            <person name="Gokhale K."/>
            <person name="Gowin J."/>
            <person name="Gronenberg W."/>
            <person name="Hermansen R.A."/>
            <person name="Hu H."/>
            <person name="Hunt B.G."/>
            <person name="Huylmans A.K."/>
            <person name="Khalil S.M."/>
            <person name="Mitchell R.D."/>
            <person name="Munoz-Torres M.C."/>
            <person name="Mustard J.A."/>
            <person name="Pan H."/>
            <person name="Reese J.T."/>
            <person name="Scharf M.E."/>
            <person name="Sun F."/>
            <person name="Vogel H."/>
            <person name="Xiao J."/>
            <person name="Yang W."/>
            <person name="Yang Z."/>
            <person name="Yang Z."/>
            <person name="Zhou J."/>
            <person name="Zhu J."/>
            <person name="Brent C.S."/>
            <person name="Elsik C.G."/>
            <person name="Goodisman M.A."/>
            <person name="Liberles D.A."/>
            <person name="Roe R.M."/>
            <person name="Vargo E.L."/>
            <person name="Vilcinskas A."/>
            <person name="Wang J."/>
            <person name="Bornberg-Bauer E."/>
            <person name="Korb J."/>
            <person name="Zhang G."/>
            <person name="Liebig J."/>
        </authorList>
    </citation>
    <scope>NUCLEOTIDE SEQUENCE [LARGE SCALE GENOMIC DNA]</scope>
    <source>
        <tissue evidence="9">Whole organism</tissue>
    </source>
</reference>
<dbReference type="Gene3D" id="3.40.850.10">
    <property type="entry name" value="Kinesin motor domain"/>
    <property type="match status" value="1"/>
</dbReference>
<dbReference type="InterPro" id="IPR027417">
    <property type="entry name" value="P-loop_NTPase"/>
</dbReference>
<gene>
    <name evidence="9" type="ORF">L798_03079</name>
</gene>
<dbReference type="PANTHER" id="PTHR47970:SF12">
    <property type="entry name" value="KINESIN FAMILY MEMBER 11"/>
    <property type="match status" value="1"/>
</dbReference>
<dbReference type="PANTHER" id="PTHR47970">
    <property type="entry name" value="KINESIN-LIKE PROTEIN KIF11"/>
    <property type="match status" value="1"/>
</dbReference>
<keyword evidence="2" id="KW-0963">Cytoplasm</keyword>
<evidence type="ECO:0000313" key="10">
    <source>
        <dbReference type="Proteomes" id="UP000027135"/>
    </source>
</evidence>
<dbReference type="GO" id="GO:0008574">
    <property type="term" value="F:plus-end-directed microtubule motor activity"/>
    <property type="evidence" value="ECO:0007669"/>
    <property type="project" value="TreeGrafter"/>
</dbReference>
<accession>A0A067QGN9</accession>
<dbReference type="GO" id="GO:0007018">
    <property type="term" value="P:microtubule-based movement"/>
    <property type="evidence" value="ECO:0007669"/>
    <property type="project" value="InterPro"/>
</dbReference>
<dbReference type="Proteomes" id="UP000027135">
    <property type="component" value="Unassembled WGS sequence"/>
</dbReference>
<evidence type="ECO:0000256" key="4">
    <source>
        <dbReference type="ARBA" id="ARBA00022840"/>
    </source>
</evidence>
<dbReference type="GO" id="GO:0005524">
    <property type="term" value="F:ATP binding"/>
    <property type="evidence" value="ECO:0007669"/>
    <property type="project" value="UniProtKB-KW"/>
</dbReference>
<keyword evidence="5" id="KW-0505">Motor protein</keyword>
<protein>
    <submittedName>
        <fullName evidence="9">125 kDa kinesin-related protein</fullName>
    </submittedName>
</protein>
<comment type="similarity">
    <text evidence="7">Belongs to the TRAFAC class myosin-kinesin ATPase superfamily. Kinesin family.</text>
</comment>
<dbReference type="STRING" id="136037.A0A067QGN9"/>
<dbReference type="EMBL" id="KK853459">
    <property type="protein sequence ID" value="KDR07486.1"/>
    <property type="molecule type" value="Genomic_DNA"/>
</dbReference>
<evidence type="ECO:0000256" key="3">
    <source>
        <dbReference type="ARBA" id="ARBA00022741"/>
    </source>
</evidence>
<dbReference type="InParanoid" id="A0A067QGN9"/>
<comment type="subcellular location">
    <subcellularLocation>
        <location evidence="1">Cytoplasm</location>
        <location evidence="1">Cytoskeleton</location>
    </subcellularLocation>
</comment>
<dbReference type="PROSITE" id="PS50067">
    <property type="entry name" value="KINESIN_MOTOR_2"/>
    <property type="match status" value="1"/>
</dbReference>
<dbReference type="GO" id="GO:0008017">
    <property type="term" value="F:microtubule binding"/>
    <property type="evidence" value="ECO:0007669"/>
    <property type="project" value="InterPro"/>
</dbReference>
<evidence type="ECO:0000256" key="2">
    <source>
        <dbReference type="ARBA" id="ARBA00022490"/>
    </source>
</evidence>
<dbReference type="InterPro" id="IPR047149">
    <property type="entry name" value="KIF11-like"/>
</dbReference>
<dbReference type="Pfam" id="PF00225">
    <property type="entry name" value="Kinesin"/>
    <property type="match status" value="1"/>
</dbReference>
<organism evidence="9 10">
    <name type="scientific">Zootermopsis nevadensis</name>
    <name type="common">Dampwood termite</name>
    <dbReference type="NCBI Taxonomy" id="136037"/>
    <lineage>
        <taxon>Eukaryota</taxon>
        <taxon>Metazoa</taxon>
        <taxon>Ecdysozoa</taxon>
        <taxon>Arthropoda</taxon>
        <taxon>Hexapoda</taxon>
        <taxon>Insecta</taxon>
        <taxon>Pterygota</taxon>
        <taxon>Neoptera</taxon>
        <taxon>Polyneoptera</taxon>
        <taxon>Dictyoptera</taxon>
        <taxon>Blattodea</taxon>
        <taxon>Blattoidea</taxon>
        <taxon>Termitoidae</taxon>
        <taxon>Termopsidae</taxon>
        <taxon>Zootermopsis</taxon>
    </lineage>
</organism>
<dbReference type="GO" id="GO:0051231">
    <property type="term" value="P:spindle elongation"/>
    <property type="evidence" value="ECO:0007669"/>
    <property type="project" value="TreeGrafter"/>
</dbReference>
<evidence type="ECO:0000256" key="1">
    <source>
        <dbReference type="ARBA" id="ARBA00004245"/>
    </source>
</evidence>
<sequence>MHLLMISRPLDVGLHSPYILKYTCPPDPDVVVFDEQEGNKHHSVFRNFDAVFQPSSTQVQMYQSIVQPMISDILDGYYFTIIACGQTGSGSTFTMEGEIPNGPLPWDAGFRINLPVRKFFWTPDKDLHYCNNITYRM</sequence>